<comment type="similarity">
    <text evidence="1">Belongs to the RINT1 family.</text>
</comment>
<dbReference type="InterPro" id="IPR042044">
    <property type="entry name" value="EXOC6PINT-1/Sec15/Tip20_C_dom2"/>
</dbReference>
<reference evidence="2 3" key="1">
    <citation type="submission" date="2024-04" db="EMBL/GenBank/DDBJ databases">
        <authorList>
            <person name="Rising A."/>
            <person name="Reimegard J."/>
            <person name="Sonavane S."/>
            <person name="Akerstrom W."/>
            <person name="Nylinder S."/>
            <person name="Hedman E."/>
            <person name="Kallberg Y."/>
        </authorList>
    </citation>
    <scope>NUCLEOTIDE SEQUENCE [LARGE SCALE GENOMIC DNA]</scope>
</reference>
<dbReference type="GO" id="GO:0006890">
    <property type="term" value="P:retrograde vesicle-mediated transport, Golgi to endoplasmic reticulum"/>
    <property type="evidence" value="ECO:0007669"/>
    <property type="project" value="InterPro"/>
</dbReference>
<proteinExistence type="inferred from homology"/>
<protein>
    <recommendedName>
        <fullName evidence="4">RAD50-interacting protein 1</fullName>
    </recommendedName>
</protein>
<dbReference type="Gene3D" id="1.20.58.1420">
    <property type="entry name" value="Dsl1p vesicle tethering complex, Tip20p subunit, domain B"/>
    <property type="match status" value="1"/>
</dbReference>
<evidence type="ECO:0008006" key="4">
    <source>
        <dbReference type="Google" id="ProtNLM"/>
    </source>
</evidence>
<dbReference type="FunFam" id="1.20.58.670:FF:000003">
    <property type="entry name" value="RAD50-interacting protein 1"/>
    <property type="match status" value="1"/>
</dbReference>
<dbReference type="GO" id="GO:0060628">
    <property type="term" value="P:regulation of ER to Golgi vesicle-mediated transport"/>
    <property type="evidence" value="ECO:0007669"/>
    <property type="project" value="TreeGrafter"/>
</dbReference>
<evidence type="ECO:0000256" key="1">
    <source>
        <dbReference type="ARBA" id="ARBA00061158"/>
    </source>
</evidence>
<dbReference type="AlphaFoldDB" id="A0AAV2AUP1"/>
<sequence>MDSPDMSSLDVIEFFNAEFGTDLPDKSKLQEVLNRITKYEEELEHEINPQNPDPVHVSGFIKNAENAVDRVRNLSEKCEQLHISAKSDLTVMQPIKDHFSLKIKELKEAEALCSYFQWILKVETENENMEEALKNNLTNEILETYTKFKEFWEQVRTSDCKNLVMYVKKTMIYWHDVLREKFGSEFQKVLGSLYWPVSSTNLTVLPNQSSDALMKFNQLFLSLCKIALPDAYIKTQDIKDDAEDSSLLLPLQLMLQPLQKRFVFHFMGKKPTNRLDKPEWYLTQILTWISDHTPFLEKAVEPILAKENLSRFSARAQVMRGLVHLAITRFKADLPKLLEDDKLLSHTIDEILLFSQELQNQGYPPSYPNLMQILSSEPCFTRWKSLEHQSALEKMDRFLSLEIAWKSRYQEESDIDDMHVPESAELFITLLLTMTERYCNVTEKDCQISFLDLQLELLDDFRLRLHQLSQCQTQETIPFNYCGIMNAIHYITSVLEEWNNLPFFLHLYSYKKRKSVCESLLRDTEKHLASIKKKETKSSVNAEDLESSVFDEVIGFFQHMQNDLLQTMCDRVMLDIKAKSRSFRKDKWFCMPLVEDKKLMELSLSAYPMLEVINNSLHSLQELLAKPLFTKMWQQIAMELNIYIFEEVILQNSFSEGGAAQLHFDMTRNLFPIFGAYTAKPENYFKLIKDSCILLNMSSAPAMLLRETLKHHQDSFNSKNSALGELGVHSLSPSQALIILSQRNHTNL</sequence>
<dbReference type="PROSITE" id="PS51386">
    <property type="entry name" value="RINT1_TIP20"/>
    <property type="match status" value="1"/>
</dbReference>
<name>A0AAV2AUP1_9ARAC</name>
<evidence type="ECO:0000313" key="3">
    <source>
        <dbReference type="Proteomes" id="UP001497382"/>
    </source>
</evidence>
<gene>
    <name evidence="2" type="ORF">LARSCL_LOCUS15009</name>
</gene>
<dbReference type="Pfam" id="PF04437">
    <property type="entry name" value="RINT1_TIP1"/>
    <property type="match status" value="1"/>
</dbReference>
<dbReference type="GO" id="GO:0006888">
    <property type="term" value="P:endoplasmic reticulum to Golgi vesicle-mediated transport"/>
    <property type="evidence" value="ECO:0007669"/>
    <property type="project" value="InterPro"/>
</dbReference>
<dbReference type="GO" id="GO:0070939">
    <property type="term" value="C:Dsl1/NZR complex"/>
    <property type="evidence" value="ECO:0007669"/>
    <property type="project" value="InterPro"/>
</dbReference>
<dbReference type="Gene3D" id="1.20.58.670">
    <property type="entry name" value="Dsl1p vesicle tethering complex, Tip20p subunit, domain D"/>
    <property type="match status" value="1"/>
</dbReference>
<dbReference type="PANTHER" id="PTHR13520:SF0">
    <property type="entry name" value="RAD50-INTERACTING PROTEIN 1"/>
    <property type="match status" value="1"/>
</dbReference>
<organism evidence="2 3">
    <name type="scientific">Larinioides sclopetarius</name>
    <dbReference type="NCBI Taxonomy" id="280406"/>
    <lineage>
        <taxon>Eukaryota</taxon>
        <taxon>Metazoa</taxon>
        <taxon>Ecdysozoa</taxon>
        <taxon>Arthropoda</taxon>
        <taxon>Chelicerata</taxon>
        <taxon>Arachnida</taxon>
        <taxon>Araneae</taxon>
        <taxon>Araneomorphae</taxon>
        <taxon>Entelegynae</taxon>
        <taxon>Araneoidea</taxon>
        <taxon>Araneidae</taxon>
        <taxon>Larinioides</taxon>
    </lineage>
</organism>
<keyword evidence="3" id="KW-1185">Reference proteome</keyword>
<dbReference type="Proteomes" id="UP001497382">
    <property type="component" value="Unassembled WGS sequence"/>
</dbReference>
<comment type="caution">
    <text evidence="2">The sequence shown here is derived from an EMBL/GenBank/DDBJ whole genome shotgun (WGS) entry which is preliminary data.</text>
</comment>
<dbReference type="InterPro" id="IPR042042">
    <property type="entry name" value="Tip20p_domB"/>
</dbReference>
<accession>A0AAV2AUP1</accession>
<dbReference type="InterPro" id="IPR007528">
    <property type="entry name" value="RINT1_Tip20"/>
</dbReference>
<evidence type="ECO:0000313" key="2">
    <source>
        <dbReference type="EMBL" id="CAL1287773.1"/>
    </source>
</evidence>
<dbReference type="PANTHER" id="PTHR13520">
    <property type="entry name" value="RAD50-INTERACTING PROTEIN 1 RINT-1"/>
    <property type="match status" value="1"/>
</dbReference>
<dbReference type="EMBL" id="CAXIEN010000221">
    <property type="protein sequence ID" value="CAL1287773.1"/>
    <property type="molecule type" value="Genomic_DNA"/>
</dbReference>